<comment type="caution">
    <text evidence="10">The sequence shown here is derived from an EMBL/GenBank/DDBJ whole genome shotgun (WGS) entry which is preliminary data.</text>
</comment>
<dbReference type="Proteomes" id="UP001549691">
    <property type="component" value="Unassembled WGS sequence"/>
</dbReference>
<accession>A0ABV2TJM8</accession>
<evidence type="ECO:0000313" key="10">
    <source>
        <dbReference type="EMBL" id="MET7013740.1"/>
    </source>
</evidence>
<sequence>MPSKVDKQAIRAAFGRAAGQYDRVAEVQRRIARSLLERTPPLSTATILDAGCGTGFGASLLRQQCVGSTVFTLDAAYAMCQQSGTPLVACGDIEALPVADASLNLYWSSLAWQWTQAARAIAEAARVLKPGGLLRVATLGPATLHELRTAFASVDAHPHVRDFQYAELHADLLAANGFHAIQVEQRIERTFAPDLPNLLRDIRSLGAHELGQARRPGLLGRHAWIYLQAAYENFREAEGLPASYDVITLCATRSAA</sequence>
<proteinExistence type="inferred from homology"/>
<evidence type="ECO:0000256" key="3">
    <source>
        <dbReference type="ARBA" id="ARBA00012327"/>
    </source>
</evidence>
<dbReference type="RefSeq" id="WP_354600203.1">
    <property type="nucleotide sequence ID" value="NZ_JBEWZI010000005.1"/>
</dbReference>
<name>A0ABV2TJM8_9RHOO</name>
<dbReference type="PANTHER" id="PTHR13090:SF1">
    <property type="entry name" value="ARGININE-HYDROXYLASE NDUFAF5, MITOCHONDRIAL"/>
    <property type="match status" value="1"/>
</dbReference>
<evidence type="ECO:0000259" key="9">
    <source>
        <dbReference type="Pfam" id="PF08241"/>
    </source>
</evidence>
<dbReference type="HAMAP" id="MF_00835">
    <property type="entry name" value="BioC"/>
    <property type="match status" value="1"/>
</dbReference>
<protein>
    <recommendedName>
        <fullName evidence="3 8">Malonyl-[acyl-carrier protein] O-methyltransferase</fullName>
        <shortName evidence="8">Malonyl-ACP O-methyltransferase</shortName>
        <ecNumber evidence="3 8">2.1.1.197</ecNumber>
    </recommendedName>
    <alternativeName>
        <fullName evidence="8">Biotin synthesis protein BioC</fullName>
    </alternativeName>
</protein>
<evidence type="ECO:0000256" key="7">
    <source>
        <dbReference type="ARBA" id="ARBA00022756"/>
    </source>
</evidence>
<keyword evidence="7 8" id="KW-0093">Biotin biosynthesis</keyword>
<dbReference type="SUPFAM" id="SSF53335">
    <property type="entry name" value="S-adenosyl-L-methionine-dependent methyltransferases"/>
    <property type="match status" value="1"/>
</dbReference>
<dbReference type="PANTHER" id="PTHR13090">
    <property type="entry name" value="ARGININE-HYDROXYLASE NDUFAF5, MITOCHONDRIAL"/>
    <property type="match status" value="1"/>
</dbReference>
<evidence type="ECO:0000256" key="1">
    <source>
        <dbReference type="ARBA" id="ARBA00000852"/>
    </source>
</evidence>
<evidence type="ECO:0000256" key="2">
    <source>
        <dbReference type="ARBA" id="ARBA00004746"/>
    </source>
</evidence>
<comment type="function">
    <text evidence="8">Converts the free carboxyl group of a malonyl-thioester to its methyl ester by transfer of a methyl group from S-adenosyl-L-methionine (SAM). It allows to synthesize pimeloyl-ACP via the fatty acid synthetic pathway.</text>
</comment>
<keyword evidence="4 8" id="KW-0489">Methyltransferase</keyword>
<dbReference type="GO" id="GO:0032259">
    <property type="term" value="P:methylation"/>
    <property type="evidence" value="ECO:0007669"/>
    <property type="project" value="UniProtKB-KW"/>
</dbReference>
<dbReference type="Pfam" id="PF08241">
    <property type="entry name" value="Methyltransf_11"/>
    <property type="match status" value="1"/>
</dbReference>
<dbReference type="InterPro" id="IPR029063">
    <property type="entry name" value="SAM-dependent_MTases_sf"/>
</dbReference>
<dbReference type="Gene3D" id="3.40.50.150">
    <property type="entry name" value="Vaccinia Virus protein VP39"/>
    <property type="match status" value="1"/>
</dbReference>
<feature type="domain" description="Methyltransferase type 11" evidence="9">
    <location>
        <begin position="48"/>
        <end position="134"/>
    </location>
</feature>
<dbReference type="InterPro" id="IPR013216">
    <property type="entry name" value="Methyltransf_11"/>
</dbReference>
<dbReference type="EMBL" id="JBEWZI010000005">
    <property type="protein sequence ID" value="MET7013740.1"/>
    <property type="molecule type" value="Genomic_DNA"/>
</dbReference>
<keyword evidence="5 8" id="KW-0808">Transferase</keyword>
<gene>
    <name evidence="8" type="primary">bioC</name>
    <name evidence="10" type="ORF">ABXR19_06040</name>
</gene>
<evidence type="ECO:0000256" key="4">
    <source>
        <dbReference type="ARBA" id="ARBA00022603"/>
    </source>
</evidence>
<dbReference type="EC" id="2.1.1.197" evidence="3 8"/>
<dbReference type="GO" id="GO:0008168">
    <property type="term" value="F:methyltransferase activity"/>
    <property type="evidence" value="ECO:0007669"/>
    <property type="project" value="UniProtKB-KW"/>
</dbReference>
<comment type="similarity">
    <text evidence="8">Belongs to the methyltransferase superfamily.</text>
</comment>
<evidence type="ECO:0000256" key="5">
    <source>
        <dbReference type="ARBA" id="ARBA00022679"/>
    </source>
</evidence>
<evidence type="ECO:0000256" key="6">
    <source>
        <dbReference type="ARBA" id="ARBA00022691"/>
    </source>
</evidence>
<keyword evidence="6 8" id="KW-0949">S-adenosyl-L-methionine</keyword>
<comment type="catalytic activity">
    <reaction evidence="1 8">
        <text>malonyl-[ACP] + S-adenosyl-L-methionine = malonyl-[ACP] methyl ester + S-adenosyl-L-homocysteine</text>
        <dbReference type="Rhea" id="RHEA:17105"/>
        <dbReference type="Rhea" id="RHEA-COMP:9623"/>
        <dbReference type="Rhea" id="RHEA-COMP:9954"/>
        <dbReference type="ChEBI" id="CHEBI:57856"/>
        <dbReference type="ChEBI" id="CHEBI:59789"/>
        <dbReference type="ChEBI" id="CHEBI:78449"/>
        <dbReference type="ChEBI" id="CHEBI:78845"/>
        <dbReference type="EC" id="2.1.1.197"/>
    </reaction>
</comment>
<dbReference type="InterPro" id="IPR011814">
    <property type="entry name" value="BioC"/>
</dbReference>
<dbReference type="InterPro" id="IPR050602">
    <property type="entry name" value="Malonyl-ACP_OMT"/>
</dbReference>
<organism evidence="10 11">
    <name type="scientific">Uliginosibacterium flavum</name>
    <dbReference type="NCBI Taxonomy" id="1396831"/>
    <lineage>
        <taxon>Bacteria</taxon>
        <taxon>Pseudomonadati</taxon>
        <taxon>Pseudomonadota</taxon>
        <taxon>Betaproteobacteria</taxon>
        <taxon>Rhodocyclales</taxon>
        <taxon>Zoogloeaceae</taxon>
        <taxon>Uliginosibacterium</taxon>
    </lineage>
</organism>
<comment type="pathway">
    <text evidence="2 8">Cofactor biosynthesis; biotin biosynthesis.</text>
</comment>
<keyword evidence="11" id="KW-1185">Reference proteome</keyword>
<evidence type="ECO:0000313" key="11">
    <source>
        <dbReference type="Proteomes" id="UP001549691"/>
    </source>
</evidence>
<reference evidence="10 11" key="1">
    <citation type="submission" date="2024-07" db="EMBL/GenBank/DDBJ databases">
        <title>Uliginosibacterium flavum JJ3220;KACC:17644.</title>
        <authorList>
            <person name="Kim M.K."/>
        </authorList>
    </citation>
    <scope>NUCLEOTIDE SEQUENCE [LARGE SCALE GENOMIC DNA]</scope>
    <source>
        <strain evidence="10 11">KACC:17644</strain>
    </source>
</reference>
<evidence type="ECO:0000256" key="8">
    <source>
        <dbReference type="HAMAP-Rule" id="MF_00835"/>
    </source>
</evidence>